<name>S5N3V5_9ARAC</name>
<proteinExistence type="predicted"/>
<feature type="chain" id="PRO_5004530455" evidence="1">
    <location>
        <begin position="18"/>
        <end position="87"/>
    </location>
</feature>
<feature type="signal peptide" evidence="1">
    <location>
        <begin position="1"/>
        <end position="17"/>
    </location>
</feature>
<organism evidence="2">
    <name type="scientific">Dolomedes mizhoanus</name>
    <dbReference type="NCBI Taxonomy" id="1366394"/>
    <lineage>
        <taxon>Eukaryota</taxon>
        <taxon>Metazoa</taxon>
        <taxon>Ecdysozoa</taxon>
        <taxon>Arthropoda</taxon>
        <taxon>Chelicerata</taxon>
        <taxon>Arachnida</taxon>
        <taxon>Araneae</taxon>
        <taxon>Araneomorphae</taxon>
        <taxon>Entelegynae</taxon>
        <taxon>Lycosoidea</taxon>
        <taxon>Pisauridae</taxon>
        <taxon>Dolomedes</taxon>
    </lineage>
</organism>
<accession>S5N3V5</accession>
<dbReference type="ArachnoServer" id="AS001701">
    <property type="toxin name" value="U9-pisautoxin-Dm1a"/>
</dbReference>
<evidence type="ECO:0000313" key="2">
    <source>
        <dbReference type="EMBL" id="AGR53501.1"/>
    </source>
</evidence>
<reference evidence="2" key="1">
    <citation type="journal article" date="2013" name="Toxicon">
        <title>Transcriptome analysis of venom glands from a single fishing spider Dolomedes mizhoanus.</title>
        <authorList>
            <person name="Jiang L."/>
            <person name="Liu C."/>
            <person name="Duan Z."/>
            <person name="Deng M."/>
            <person name="Tang X."/>
            <person name="Liang S."/>
        </authorList>
    </citation>
    <scope>NUCLEOTIDE SEQUENCE</scope>
    <source>
        <strain evidence="2">DMTX-29</strain>
    </source>
</reference>
<dbReference type="AlphaFoldDB" id="S5N3V5"/>
<dbReference type="EMBL" id="KC480138">
    <property type="protein sequence ID" value="AGR53501.1"/>
    <property type="molecule type" value="Genomic_DNA"/>
</dbReference>
<protein>
    <submittedName>
        <fullName evidence="2">Cystine knot toxin</fullName>
    </submittedName>
</protein>
<sequence length="87" mass="10040">MRFCVILLLLLITIVRCEEEILENESNAEETSAVVQEGSRKDCIKWRLSCGGEDDNSCCWPYGCQCWSQTVSKSSSRKVRKCQCRLW</sequence>
<keyword evidence="1" id="KW-0732">Signal</keyword>
<evidence type="ECO:0000256" key="1">
    <source>
        <dbReference type="SAM" id="SignalP"/>
    </source>
</evidence>